<dbReference type="PANTHER" id="PTHR48112">
    <property type="entry name" value="HIGH MOBILITY GROUP PROTEIN DSP1"/>
    <property type="match status" value="1"/>
</dbReference>
<evidence type="ECO:0000256" key="3">
    <source>
        <dbReference type="ARBA" id="ARBA00023242"/>
    </source>
</evidence>
<accession>A0A0W0CGX6</accession>
<dbReference type="Pfam" id="PF24245">
    <property type="entry name" value="INO80F"/>
    <property type="match status" value="1"/>
</dbReference>
<name>A0A0W0CGX6_CANGB</name>
<dbReference type="InterPro" id="IPR056513">
    <property type="entry name" value="INO80F"/>
</dbReference>
<reference evidence="7 8" key="1">
    <citation type="submission" date="2015-10" db="EMBL/GenBank/DDBJ databases">
        <title>Draft genomes sequences of Candida glabrata isolates 1A, 1B, 2A, 2B, 3A and 3B.</title>
        <authorList>
            <person name="Haavelsrud O.E."/>
            <person name="Gaustad P."/>
        </authorList>
    </citation>
    <scope>NUCLEOTIDE SEQUENCE [LARGE SCALE GENOMIC DNA]</scope>
    <source>
        <strain evidence="7">910700640</strain>
    </source>
</reference>
<comment type="subcellular location">
    <subcellularLocation>
        <location evidence="1">Nucleus</location>
    </subcellularLocation>
</comment>
<dbReference type="PhylomeDB" id="A0A0W0CGX6"/>
<dbReference type="EMBL" id="LLZZ01000139">
    <property type="protein sequence ID" value="KTB00364.1"/>
    <property type="molecule type" value="Genomic_DNA"/>
</dbReference>
<evidence type="ECO:0000256" key="5">
    <source>
        <dbReference type="SAM" id="MobiDB-lite"/>
    </source>
</evidence>
<gene>
    <name evidence="7" type="ORF">AO440_004308</name>
</gene>
<evidence type="ECO:0000313" key="7">
    <source>
        <dbReference type="EMBL" id="KTB00364.1"/>
    </source>
</evidence>
<dbReference type="OMA" id="KDPELCY"/>
<evidence type="ECO:0000313" key="8">
    <source>
        <dbReference type="Proteomes" id="UP000054886"/>
    </source>
</evidence>
<feature type="compositionally biased region" description="Basic residues" evidence="5">
    <location>
        <begin position="82"/>
        <end position="91"/>
    </location>
</feature>
<feature type="compositionally biased region" description="Basic and acidic residues" evidence="5">
    <location>
        <begin position="158"/>
        <end position="186"/>
    </location>
</feature>
<evidence type="ECO:0000256" key="4">
    <source>
        <dbReference type="PROSITE-ProRule" id="PRU00267"/>
    </source>
</evidence>
<evidence type="ECO:0000256" key="1">
    <source>
        <dbReference type="ARBA" id="ARBA00004123"/>
    </source>
</evidence>
<dbReference type="GO" id="GO:0000722">
    <property type="term" value="P:telomere maintenance via recombination"/>
    <property type="evidence" value="ECO:0007669"/>
    <property type="project" value="EnsemblFungi"/>
</dbReference>
<dbReference type="GO" id="GO:0031011">
    <property type="term" value="C:Ino80 complex"/>
    <property type="evidence" value="ECO:0007669"/>
    <property type="project" value="EnsemblFungi"/>
</dbReference>
<organism evidence="7 8">
    <name type="scientific">Candida glabrata</name>
    <name type="common">Yeast</name>
    <name type="synonym">Torulopsis glabrata</name>
    <dbReference type="NCBI Taxonomy" id="5478"/>
    <lineage>
        <taxon>Eukaryota</taxon>
        <taxon>Fungi</taxon>
        <taxon>Dikarya</taxon>
        <taxon>Ascomycota</taxon>
        <taxon>Saccharomycotina</taxon>
        <taxon>Saccharomycetes</taxon>
        <taxon>Saccharomycetales</taxon>
        <taxon>Saccharomycetaceae</taxon>
        <taxon>Nakaseomyces</taxon>
    </lineage>
</organism>
<dbReference type="SMART" id="SM00398">
    <property type="entry name" value="HMG"/>
    <property type="match status" value="1"/>
</dbReference>
<dbReference type="PANTHER" id="PTHR48112:SF13">
    <property type="entry name" value="NON-HISTONE PROTEIN 10"/>
    <property type="match status" value="1"/>
</dbReference>
<dbReference type="VEuPathDB" id="FungiDB:GVI51_M10483"/>
<keyword evidence="2 4" id="KW-0238">DNA-binding</keyword>
<dbReference type="InterPro" id="IPR036910">
    <property type="entry name" value="HMG_box_dom_sf"/>
</dbReference>
<feature type="region of interest" description="Disordered" evidence="5">
    <location>
        <begin position="76"/>
        <end position="103"/>
    </location>
</feature>
<dbReference type="InterPro" id="IPR050342">
    <property type="entry name" value="HMGB"/>
</dbReference>
<feature type="domain" description="HMG box" evidence="6">
    <location>
        <begin position="99"/>
        <end position="163"/>
    </location>
</feature>
<dbReference type="GO" id="GO:0000404">
    <property type="term" value="F:heteroduplex DNA loop binding"/>
    <property type="evidence" value="ECO:0007669"/>
    <property type="project" value="EnsemblFungi"/>
</dbReference>
<dbReference type="Pfam" id="PF00505">
    <property type="entry name" value="HMG_box"/>
    <property type="match status" value="1"/>
</dbReference>
<evidence type="ECO:0000256" key="2">
    <source>
        <dbReference type="ARBA" id="ARBA00023125"/>
    </source>
</evidence>
<dbReference type="VEuPathDB" id="FungiDB:GWK60_M10461"/>
<dbReference type="SUPFAM" id="SSF47095">
    <property type="entry name" value="HMG-box"/>
    <property type="match status" value="1"/>
</dbReference>
<feature type="region of interest" description="Disordered" evidence="5">
    <location>
        <begin position="158"/>
        <end position="196"/>
    </location>
</feature>
<protein>
    <submittedName>
        <fullName evidence="7">Non-histone protein 10</fullName>
    </submittedName>
</protein>
<dbReference type="GO" id="GO:0006338">
    <property type="term" value="P:chromatin remodeling"/>
    <property type="evidence" value="ECO:0007669"/>
    <property type="project" value="EnsemblFungi"/>
</dbReference>
<evidence type="ECO:0000259" key="6">
    <source>
        <dbReference type="PROSITE" id="PS50118"/>
    </source>
</evidence>
<comment type="caution">
    <text evidence="7">The sequence shown here is derived from an EMBL/GenBank/DDBJ whole genome shotgun (WGS) entry which is preliminary data.</text>
</comment>
<proteinExistence type="predicted"/>
<dbReference type="GO" id="GO:0006302">
    <property type="term" value="P:double-strand break repair"/>
    <property type="evidence" value="ECO:0007669"/>
    <property type="project" value="EnsemblFungi"/>
</dbReference>
<dbReference type="Proteomes" id="UP000054886">
    <property type="component" value="Unassembled WGS sequence"/>
</dbReference>
<feature type="DNA-binding region" description="HMG box" evidence="4">
    <location>
        <begin position="99"/>
        <end position="163"/>
    </location>
</feature>
<keyword evidence="3 4" id="KW-0539">Nucleus</keyword>
<dbReference type="GO" id="GO:0045027">
    <property type="term" value="F:DNA end binding"/>
    <property type="evidence" value="ECO:0007669"/>
    <property type="project" value="EnsemblFungi"/>
</dbReference>
<dbReference type="AlphaFoldDB" id="A0A0W0CGX6"/>
<dbReference type="VEuPathDB" id="FungiDB:B1J91_M10505g"/>
<dbReference type="VEuPathDB" id="FungiDB:CAGL0M10505g"/>
<sequence>MDARNLSDEELKRKVEELKENNEVIGLALQRSRLSVKRLKLEYGVLLERLEARADMDPDVGTFNPLPSLENFQKELMSTPLKKPKTRKQKLKERDPNMPKRPTNAYLLFCEMNKEKIKEGGSVDVTKDLTESWKNLSEQERKPYYRLYNEDRERYQAEMEAYNKKSKTEDAGKEDSMSKNSSKQEDSDQTSNEVEN</sequence>
<dbReference type="InterPro" id="IPR009071">
    <property type="entry name" value="HMG_box_dom"/>
</dbReference>
<dbReference type="PROSITE" id="PS50118">
    <property type="entry name" value="HMG_BOX_2"/>
    <property type="match status" value="1"/>
</dbReference>
<dbReference type="Gene3D" id="1.10.30.10">
    <property type="entry name" value="High mobility group box domain"/>
    <property type="match status" value="1"/>
</dbReference>